<dbReference type="Gene3D" id="3.30.530.20">
    <property type="match status" value="1"/>
</dbReference>
<dbReference type="Proteomes" id="UP000606653">
    <property type="component" value="Unassembled WGS sequence"/>
</dbReference>
<evidence type="ECO:0000256" key="1">
    <source>
        <dbReference type="ARBA" id="ARBA00006817"/>
    </source>
</evidence>
<dbReference type="Pfam" id="PF08327">
    <property type="entry name" value="AHSA1"/>
    <property type="match status" value="1"/>
</dbReference>
<proteinExistence type="inferred from homology"/>
<dbReference type="InterPro" id="IPR023393">
    <property type="entry name" value="START-like_dom_sf"/>
</dbReference>
<dbReference type="SUPFAM" id="SSF55961">
    <property type="entry name" value="Bet v1-like"/>
    <property type="match status" value="1"/>
</dbReference>
<reference evidence="4" key="1">
    <citation type="journal article" date="2019" name="Int. J. Syst. Evol. Microbiol.">
        <title>The Global Catalogue of Microorganisms (GCM) 10K type strain sequencing project: providing services to taxonomists for standard genome sequencing and annotation.</title>
        <authorList>
            <consortium name="The Broad Institute Genomics Platform"/>
            <consortium name="The Broad Institute Genome Sequencing Center for Infectious Disease"/>
            <person name="Wu L."/>
            <person name="Ma J."/>
        </authorList>
    </citation>
    <scope>NUCLEOTIDE SEQUENCE [LARGE SCALE GENOMIC DNA]</scope>
    <source>
        <strain evidence="4">CGMCC 1.6964</strain>
    </source>
</reference>
<dbReference type="EMBL" id="BMLN01000015">
    <property type="protein sequence ID" value="GGO08295.1"/>
    <property type="molecule type" value="Genomic_DNA"/>
</dbReference>
<evidence type="ECO:0000259" key="2">
    <source>
        <dbReference type="Pfam" id="PF08327"/>
    </source>
</evidence>
<name>A0ABQ2LBG6_9BACL</name>
<dbReference type="RefSeq" id="WP_018978917.1">
    <property type="nucleotide sequence ID" value="NZ_BMLN01000015.1"/>
</dbReference>
<accession>A0ABQ2LBG6</accession>
<organism evidence="3 4">
    <name type="scientific">Saccharibacillus kuerlensis</name>
    <dbReference type="NCBI Taxonomy" id="459527"/>
    <lineage>
        <taxon>Bacteria</taxon>
        <taxon>Bacillati</taxon>
        <taxon>Bacillota</taxon>
        <taxon>Bacilli</taxon>
        <taxon>Bacillales</taxon>
        <taxon>Paenibacillaceae</taxon>
        <taxon>Saccharibacillus</taxon>
    </lineage>
</organism>
<comment type="similarity">
    <text evidence="1">Belongs to the AHA1 family.</text>
</comment>
<comment type="caution">
    <text evidence="3">The sequence shown here is derived from an EMBL/GenBank/DDBJ whole genome shotgun (WGS) entry which is preliminary data.</text>
</comment>
<protein>
    <recommendedName>
        <fullName evidence="2">Activator of Hsp90 ATPase homologue 1/2-like C-terminal domain-containing protein</fullName>
    </recommendedName>
</protein>
<feature type="domain" description="Activator of Hsp90 ATPase homologue 1/2-like C-terminal" evidence="2">
    <location>
        <begin position="146"/>
        <end position="286"/>
    </location>
</feature>
<evidence type="ECO:0000313" key="3">
    <source>
        <dbReference type="EMBL" id="GGO08295.1"/>
    </source>
</evidence>
<dbReference type="InterPro" id="IPR013538">
    <property type="entry name" value="ASHA1/2-like_C"/>
</dbReference>
<evidence type="ECO:0000313" key="4">
    <source>
        <dbReference type="Proteomes" id="UP000606653"/>
    </source>
</evidence>
<keyword evidence="4" id="KW-1185">Reference proteome</keyword>
<sequence length="287" mass="30801">MKKTSLSFALRIVSLLVGIVGILLVLRSAELGLAQADSIAKNREGYGSGTRYWLVQQSGIAAYRILGAILAGVGLFQGLRPLTQLELQNMHQGIHTNADTENDLSGSSKTTPGSSALVNGFANESVRGNRTIQRTRTDTASRLIKKASPQKLYWAFVDPDVLVRWLPPAGMSGRIERFEPQPGGSYRMVLTHKGTSGSFEGKSSSNTDIVEGKFVELVPGERIVQAVAFDSSDPAYAGEMKLTWKFEDAGEGTQVTVICEHVPGGIGRSEHEGALASTLANLERVVG</sequence>
<gene>
    <name evidence="3" type="ORF">GCM10010969_37620</name>
</gene>